<proteinExistence type="predicted"/>
<dbReference type="InParanoid" id="A0A061EYJ5"/>
<keyword evidence="2" id="KW-0677">Repeat</keyword>
<dbReference type="InterPro" id="IPR053192">
    <property type="entry name" value="Vacuole_Formation_Reg"/>
</dbReference>
<keyword evidence="1" id="KW-0479">Metal-binding</keyword>
<evidence type="ECO:0000256" key="3">
    <source>
        <dbReference type="ARBA" id="ARBA00022771"/>
    </source>
</evidence>
<evidence type="ECO:0000256" key="4">
    <source>
        <dbReference type="ARBA" id="ARBA00022833"/>
    </source>
</evidence>
<dbReference type="eggNOG" id="ENOG502RANS">
    <property type="taxonomic scope" value="Eukaryota"/>
</dbReference>
<evidence type="ECO:0000313" key="6">
    <source>
        <dbReference type="EMBL" id="EOY09876.1"/>
    </source>
</evidence>
<dbReference type="HOGENOM" id="CLU_014776_3_0_1"/>
<dbReference type="Gramene" id="EOY09876">
    <property type="protein sequence ID" value="EOY09876"/>
    <property type="gene ID" value="TCM_025246"/>
</dbReference>
<dbReference type="PANTHER" id="PTHR32410:SF211">
    <property type="entry name" value="CYSTEINE_HISTIDINE-RICH C1 DOMAIN FAMILY PROTEIN"/>
    <property type="match status" value="1"/>
</dbReference>
<protein>
    <submittedName>
        <fullName evidence="6">Cysteine/Histidine-rich C1 domain family protein, putative</fullName>
    </submittedName>
</protein>
<dbReference type="InterPro" id="IPR001965">
    <property type="entry name" value="Znf_PHD"/>
</dbReference>
<dbReference type="GO" id="GO:0008270">
    <property type="term" value="F:zinc ion binding"/>
    <property type="evidence" value="ECO:0007669"/>
    <property type="project" value="UniProtKB-KW"/>
</dbReference>
<keyword evidence="3" id="KW-0863">Zinc-finger</keyword>
<dbReference type="SUPFAM" id="SSF57889">
    <property type="entry name" value="Cysteine-rich domain"/>
    <property type="match status" value="5"/>
</dbReference>
<gene>
    <name evidence="6" type="ORF">TCM_025246</name>
</gene>
<dbReference type="FunCoup" id="A0A061EYJ5">
    <property type="interactions" value="73"/>
</dbReference>
<keyword evidence="4" id="KW-0862">Zinc</keyword>
<keyword evidence="7" id="KW-1185">Reference proteome</keyword>
<dbReference type="InterPro" id="IPR046349">
    <property type="entry name" value="C1-like_sf"/>
</dbReference>
<dbReference type="InterPro" id="IPR002219">
    <property type="entry name" value="PKC_DAG/PE"/>
</dbReference>
<dbReference type="EMBL" id="CM001883">
    <property type="protein sequence ID" value="EOY09876.1"/>
    <property type="molecule type" value="Genomic_DNA"/>
</dbReference>
<dbReference type="PROSITE" id="PS50081">
    <property type="entry name" value="ZF_DAG_PE_2"/>
    <property type="match status" value="1"/>
</dbReference>
<accession>A0A061EYJ5</accession>
<evidence type="ECO:0000256" key="2">
    <source>
        <dbReference type="ARBA" id="ARBA00022737"/>
    </source>
</evidence>
<organism evidence="6 7">
    <name type="scientific">Theobroma cacao</name>
    <name type="common">Cacao</name>
    <name type="synonym">Cocoa</name>
    <dbReference type="NCBI Taxonomy" id="3641"/>
    <lineage>
        <taxon>Eukaryota</taxon>
        <taxon>Viridiplantae</taxon>
        <taxon>Streptophyta</taxon>
        <taxon>Embryophyta</taxon>
        <taxon>Tracheophyta</taxon>
        <taxon>Spermatophyta</taxon>
        <taxon>Magnoliopsida</taxon>
        <taxon>eudicotyledons</taxon>
        <taxon>Gunneridae</taxon>
        <taxon>Pentapetalae</taxon>
        <taxon>rosids</taxon>
        <taxon>malvids</taxon>
        <taxon>Malvales</taxon>
        <taxon>Malvaceae</taxon>
        <taxon>Byttnerioideae</taxon>
        <taxon>Theobroma</taxon>
    </lineage>
</organism>
<name>A0A061EYJ5_THECC</name>
<evidence type="ECO:0000256" key="1">
    <source>
        <dbReference type="ARBA" id="ARBA00022723"/>
    </source>
</evidence>
<dbReference type="InterPro" id="IPR004146">
    <property type="entry name" value="DC1"/>
</dbReference>
<evidence type="ECO:0000313" key="7">
    <source>
        <dbReference type="Proteomes" id="UP000026915"/>
    </source>
</evidence>
<dbReference type="Pfam" id="PF03107">
    <property type="entry name" value="C1_2"/>
    <property type="match status" value="9"/>
</dbReference>
<dbReference type="PANTHER" id="PTHR32410">
    <property type="entry name" value="CYSTEINE/HISTIDINE-RICH C1 DOMAIN FAMILY PROTEIN"/>
    <property type="match status" value="1"/>
</dbReference>
<reference evidence="6 7" key="1">
    <citation type="journal article" date="2013" name="Genome Biol.">
        <title>The genome sequence of the most widely cultivated cacao type and its use to identify candidate genes regulating pod color.</title>
        <authorList>
            <person name="Motamayor J.C."/>
            <person name="Mockaitis K."/>
            <person name="Schmutz J."/>
            <person name="Haiminen N."/>
            <person name="Iii D.L."/>
            <person name="Cornejo O."/>
            <person name="Findley S.D."/>
            <person name="Zheng P."/>
            <person name="Utro F."/>
            <person name="Royaert S."/>
            <person name="Saski C."/>
            <person name="Jenkins J."/>
            <person name="Podicheti R."/>
            <person name="Zhao M."/>
            <person name="Scheffler B.E."/>
            <person name="Stack J.C."/>
            <person name="Feltus F.A."/>
            <person name="Mustiga G.M."/>
            <person name="Amores F."/>
            <person name="Phillips W."/>
            <person name="Marelli J.P."/>
            <person name="May G.D."/>
            <person name="Shapiro H."/>
            <person name="Ma J."/>
            <person name="Bustamante C.D."/>
            <person name="Schnell R.J."/>
            <person name="Main D."/>
            <person name="Gilbert D."/>
            <person name="Parida L."/>
            <person name="Kuhn D.N."/>
        </authorList>
    </citation>
    <scope>NUCLEOTIDE SEQUENCE [LARGE SCALE GENOMIC DNA]</scope>
    <source>
        <strain evidence="7">cv. Matina 1-6</strain>
    </source>
</reference>
<dbReference type="OMA" id="IRCHEVV"/>
<dbReference type="SMART" id="SM00249">
    <property type="entry name" value="PHD"/>
    <property type="match status" value="4"/>
</dbReference>
<feature type="domain" description="Phorbol-ester/DAG-type" evidence="5">
    <location>
        <begin position="133"/>
        <end position="184"/>
    </location>
</feature>
<dbReference type="Proteomes" id="UP000026915">
    <property type="component" value="Chromosome 5"/>
</dbReference>
<sequence length="674" mass="77147">MEKEMKLQHFSHIHPLIFTKRQVNEGEDINCSGCEKAVLGPSYNCCKCKFSLHEICAKLPFKINHPFHRNHPLILLSKPPTQYTECLCDFCDKTCNSFVYHCFTCRFDLDIPCALLQPQVTGDFLELERFSHKHQLIFIENHVNQGKEVSCSGCKDMVSGPSYSCSNCEFFLHRKCYMLAPEINHPYHREHSLILLTNLPPSYSSCVCDFCLKTCQGFVYHCPSCKFDLDIECAFLPLCITEPESHRHQFIHLMKALSFICDACGVKGDHHPYLCTVCQVIVHEECRFLPHTIKIIGHRHPVTQFYFLQGSKYSKQHCGICHNEVSSNYGGYGCLGCNFVAHVNCATVNSVSMDATLLKSQGQDENIIFRSDDSSNLITDIIKEINLEGDMVAMVVKHFSHPHKLTLNEKVNDDKLCDCCITPILEPFYSCLECDLFLHKTCLQLPKRKQHPLHPHPLTLLSNHPNFEGLFFCDACHQSCHGFTYNCDPCNFNLDVRCGSSSNTLKHEAHEHPLIFSKGTECIDCSACGYGNDYLYSCFDCSFALDFNCASLPHTVRHRHHGHPLDLTYQDSADQNYCNICEEEERNPKHWFYCCKTCNFYAHPKCATGQYPYIKLGKTYPYEAHPHRVAFVHKTRSHPPCSRSGNPCKGLALECTKPQCNFIIEWCHVEILHF</sequence>
<dbReference type="AlphaFoldDB" id="A0A061EYJ5"/>
<evidence type="ECO:0000259" key="5">
    <source>
        <dbReference type="PROSITE" id="PS50081"/>
    </source>
</evidence>